<evidence type="ECO:0000256" key="3">
    <source>
        <dbReference type="ARBA" id="ARBA00022692"/>
    </source>
</evidence>
<keyword evidence="6 7" id="KW-0472">Membrane</keyword>
<dbReference type="SUPFAM" id="SSF103473">
    <property type="entry name" value="MFS general substrate transporter"/>
    <property type="match status" value="1"/>
</dbReference>
<sequence length="197" mass="21199">MTLLWKTPGYFPERAQAHTSTVTNLGVAFLPFSVAALRAREENKEPTFCAEKRASRRHCEHIPGKVPTSLIGFAGQALFLALASVTSSPPFLVAYLSISIGLGGICWAGFSVNHLDLAPQFAGHLMGISNTLATLPGMLCPLIVGYVVPTGTTVQWNIIFYSTAVIYALGAAFFWKFASGDLQPWAGEQAPFIGELH</sequence>
<keyword evidence="4" id="KW-0769">Symport</keyword>
<dbReference type="InterPro" id="IPR050382">
    <property type="entry name" value="MFS_Na/Anion_cotransporter"/>
</dbReference>
<evidence type="ECO:0000313" key="10">
    <source>
        <dbReference type="WBParaSite" id="HPBE_0000637201-mRNA-1"/>
    </source>
</evidence>
<dbReference type="OrthoDB" id="2985014at2759"/>
<feature type="transmembrane region" description="Helical" evidence="7">
    <location>
        <begin position="125"/>
        <end position="148"/>
    </location>
</feature>
<evidence type="ECO:0000313" key="8">
    <source>
        <dbReference type="EMBL" id="VDO67982.1"/>
    </source>
</evidence>
<dbReference type="PANTHER" id="PTHR11662:SF455">
    <property type="entry name" value="GH23975P"/>
    <property type="match status" value="1"/>
</dbReference>
<accession>A0A183FHT2</accession>
<dbReference type="FunFam" id="1.20.1250.20:FF:000003">
    <property type="entry name" value="Solute carrier family 17 member 3"/>
    <property type="match status" value="1"/>
</dbReference>
<dbReference type="GO" id="GO:0015293">
    <property type="term" value="F:symporter activity"/>
    <property type="evidence" value="ECO:0007669"/>
    <property type="project" value="UniProtKB-KW"/>
</dbReference>
<protein>
    <submittedName>
        <fullName evidence="10">MFS domain-containing protein</fullName>
    </submittedName>
</protein>
<evidence type="ECO:0000256" key="6">
    <source>
        <dbReference type="ARBA" id="ARBA00023136"/>
    </source>
</evidence>
<evidence type="ECO:0000256" key="5">
    <source>
        <dbReference type="ARBA" id="ARBA00022989"/>
    </source>
</evidence>
<evidence type="ECO:0000256" key="7">
    <source>
        <dbReference type="SAM" id="Phobius"/>
    </source>
</evidence>
<feature type="transmembrane region" description="Helical" evidence="7">
    <location>
        <begin position="92"/>
        <end position="113"/>
    </location>
</feature>
<keyword evidence="3 7" id="KW-0812">Transmembrane</keyword>
<dbReference type="GO" id="GO:0016020">
    <property type="term" value="C:membrane"/>
    <property type="evidence" value="ECO:0007669"/>
    <property type="project" value="UniProtKB-SubCell"/>
</dbReference>
<accession>A0A3P8B7W9</accession>
<proteinExistence type="predicted"/>
<keyword evidence="2" id="KW-0813">Transport</keyword>
<dbReference type="WBParaSite" id="HPBE_0000637201-mRNA-1">
    <property type="protein sequence ID" value="HPBE_0000637201-mRNA-1"/>
    <property type="gene ID" value="HPBE_0000637201"/>
</dbReference>
<organism evidence="9 10">
    <name type="scientific">Heligmosomoides polygyrus</name>
    <name type="common">Parasitic roundworm</name>
    <dbReference type="NCBI Taxonomy" id="6339"/>
    <lineage>
        <taxon>Eukaryota</taxon>
        <taxon>Metazoa</taxon>
        <taxon>Ecdysozoa</taxon>
        <taxon>Nematoda</taxon>
        <taxon>Chromadorea</taxon>
        <taxon>Rhabditida</taxon>
        <taxon>Rhabditina</taxon>
        <taxon>Rhabditomorpha</taxon>
        <taxon>Strongyloidea</taxon>
        <taxon>Heligmosomidae</taxon>
        <taxon>Heligmosomoides</taxon>
    </lineage>
</organism>
<dbReference type="GO" id="GO:0006820">
    <property type="term" value="P:monoatomic anion transport"/>
    <property type="evidence" value="ECO:0007669"/>
    <property type="project" value="TreeGrafter"/>
</dbReference>
<keyword evidence="9" id="KW-1185">Reference proteome</keyword>
<evidence type="ECO:0000256" key="1">
    <source>
        <dbReference type="ARBA" id="ARBA00004141"/>
    </source>
</evidence>
<dbReference type="Gene3D" id="1.20.1250.20">
    <property type="entry name" value="MFS general substrate transporter like domains"/>
    <property type="match status" value="1"/>
</dbReference>
<evidence type="ECO:0000313" key="9">
    <source>
        <dbReference type="Proteomes" id="UP000050761"/>
    </source>
</evidence>
<evidence type="ECO:0000256" key="2">
    <source>
        <dbReference type="ARBA" id="ARBA00022448"/>
    </source>
</evidence>
<gene>
    <name evidence="8" type="ORF">HPBE_LOCUS6373</name>
</gene>
<reference evidence="10" key="2">
    <citation type="submission" date="2019-09" db="UniProtKB">
        <authorList>
            <consortium name="WormBaseParasite"/>
        </authorList>
    </citation>
    <scope>IDENTIFICATION</scope>
</reference>
<name>A0A183FHT2_HELPZ</name>
<dbReference type="PANTHER" id="PTHR11662">
    <property type="entry name" value="SOLUTE CARRIER FAMILY 17"/>
    <property type="match status" value="1"/>
</dbReference>
<dbReference type="InterPro" id="IPR036259">
    <property type="entry name" value="MFS_trans_sf"/>
</dbReference>
<dbReference type="AlphaFoldDB" id="A0A183FHT2"/>
<keyword evidence="5 7" id="KW-1133">Transmembrane helix</keyword>
<comment type="subcellular location">
    <subcellularLocation>
        <location evidence="1">Membrane</location>
        <topology evidence="1">Multi-pass membrane protein</topology>
    </subcellularLocation>
</comment>
<dbReference type="Proteomes" id="UP000050761">
    <property type="component" value="Unassembled WGS sequence"/>
</dbReference>
<evidence type="ECO:0000256" key="4">
    <source>
        <dbReference type="ARBA" id="ARBA00022847"/>
    </source>
</evidence>
<feature type="transmembrane region" description="Helical" evidence="7">
    <location>
        <begin position="154"/>
        <end position="175"/>
    </location>
</feature>
<dbReference type="EMBL" id="UZAH01025650">
    <property type="protein sequence ID" value="VDO67982.1"/>
    <property type="molecule type" value="Genomic_DNA"/>
</dbReference>
<reference evidence="8 9" key="1">
    <citation type="submission" date="2018-11" db="EMBL/GenBank/DDBJ databases">
        <authorList>
            <consortium name="Pathogen Informatics"/>
        </authorList>
    </citation>
    <scope>NUCLEOTIDE SEQUENCE [LARGE SCALE GENOMIC DNA]</scope>
</reference>